<dbReference type="STRING" id="93684.SAMN05421853_11095"/>
<evidence type="ECO:0000313" key="2">
    <source>
        <dbReference type="Proteomes" id="UP000243106"/>
    </source>
</evidence>
<name>A0A1I5ZJ68_9RHOB</name>
<organism evidence="1 2">
    <name type="scientific">Roseivivax halotolerans</name>
    <dbReference type="NCBI Taxonomy" id="93684"/>
    <lineage>
        <taxon>Bacteria</taxon>
        <taxon>Pseudomonadati</taxon>
        <taxon>Pseudomonadota</taxon>
        <taxon>Alphaproteobacteria</taxon>
        <taxon>Rhodobacterales</taxon>
        <taxon>Roseobacteraceae</taxon>
        <taxon>Roseivivax</taxon>
    </lineage>
</organism>
<gene>
    <name evidence="1" type="ORF">SAMN05421853_11095</name>
</gene>
<dbReference type="AlphaFoldDB" id="A0A1I5ZJ68"/>
<proteinExistence type="predicted"/>
<dbReference type="Proteomes" id="UP000243106">
    <property type="component" value="Unassembled WGS sequence"/>
</dbReference>
<keyword evidence="2" id="KW-1185">Reference proteome</keyword>
<sequence length="85" mass="9905">MSDFVEDGVMGEDGWGSRCFNSANMFAYVADKKERKAKAKREQARRERWQRAMAMRADWTPEDFAAEEARLRAEIEAWADRRDAA</sequence>
<dbReference type="EMBL" id="FOXV01000010">
    <property type="protein sequence ID" value="SFQ56522.1"/>
    <property type="molecule type" value="Genomic_DNA"/>
</dbReference>
<evidence type="ECO:0000313" key="1">
    <source>
        <dbReference type="EMBL" id="SFQ56522.1"/>
    </source>
</evidence>
<dbReference type="RefSeq" id="WP_139218709.1">
    <property type="nucleotide sequence ID" value="NZ_FOXV01000010.1"/>
</dbReference>
<accession>A0A1I5ZJ68</accession>
<reference evidence="2" key="1">
    <citation type="submission" date="2016-10" db="EMBL/GenBank/DDBJ databases">
        <authorList>
            <person name="Varghese N."/>
            <person name="Submissions S."/>
        </authorList>
    </citation>
    <scope>NUCLEOTIDE SEQUENCE [LARGE SCALE GENOMIC DNA]</scope>
    <source>
        <strain evidence="2">JCM 10271</strain>
    </source>
</reference>
<protein>
    <submittedName>
        <fullName evidence="1">Uncharacterized protein</fullName>
    </submittedName>
</protein>